<keyword evidence="3" id="KW-0472">Membrane</keyword>
<feature type="compositionally biased region" description="Low complexity" evidence="6">
    <location>
        <begin position="68"/>
        <end position="82"/>
    </location>
</feature>
<dbReference type="InterPro" id="IPR001775">
    <property type="entry name" value="GspD/PilQ"/>
</dbReference>
<name>A0ABS3TLQ1_9PSED</name>
<feature type="compositionally biased region" description="Basic and acidic residues" evidence="6">
    <location>
        <begin position="54"/>
        <end position="67"/>
    </location>
</feature>
<feature type="domain" description="NolW-like" evidence="8">
    <location>
        <begin position="210"/>
        <end position="268"/>
    </location>
</feature>
<evidence type="ECO:0000256" key="6">
    <source>
        <dbReference type="SAM" id="MobiDB-lite"/>
    </source>
</evidence>
<feature type="region of interest" description="Disordered" evidence="6">
    <location>
        <begin position="404"/>
        <end position="433"/>
    </location>
</feature>
<comment type="similarity">
    <text evidence="4">Belongs to the bacterial secretin family.</text>
</comment>
<evidence type="ECO:0000256" key="2">
    <source>
        <dbReference type="ARBA" id="ARBA00022729"/>
    </source>
</evidence>
<accession>A0ABS3TLQ1</accession>
<feature type="domain" description="Type II/III secretion system secretin-like" evidence="7">
    <location>
        <begin position="565"/>
        <end position="739"/>
    </location>
</feature>
<gene>
    <name evidence="9" type="ORF">JFY56_05110</name>
</gene>
<evidence type="ECO:0000256" key="5">
    <source>
        <dbReference type="RuleBase" id="RU004004"/>
    </source>
</evidence>
<dbReference type="EMBL" id="JAELYA010000001">
    <property type="protein sequence ID" value="MBO3274591.1"/>
    <property type="molecule type" value="Genomic_DNA"/>
</dbReference>
<evidence type="ECO:0000256" key="1">
    <source>
        <dbReference type="ARBA" id="ARBA00004370"/>
    </source>
</evidence>
<evidence type="ECO:0000259" key="7">
    <source>
        <dbReference type="Pfam" id="PF00263"/>
    </source>
</evidence>
<comment type="caution">
    <text evidence="9">The sequence shown here is derived from an EMBL/GenBank/DDBJ whole genome shotgun (WGS) entry which is preliminary data.</text>
</comment>
<keyword evidence="2" id="KW-0732">Signal</keyword>
<evidence type="ECO:0000256" key="4">
    <source>
        <dbReference type="RuleBase" id="RU004003"/>
    </source>
</evidence>
<organism evidence="9 10">
    <name type="scientific">Pseudomonas schmalbachii</name>
    <dbReference type="NCBI Taxonomy" id="2816993"/>
    <lineage>
        <taxon>Bacteria</taxon>
        <taxon>Pseudomonadati</taxon>
        <taxon>Pseudomonadota</taxon>
        <taxon>Gammaproteobacteria</taxon>
        <taxon>Pseudomonadales</taxon>
        <taxon>Pseudomonadaceae</taxon>
        <taxon>Pseudomonas</taxon>
    </lineage>
</organism>
<comment type="subcellular location">
    <subcellularLocation>
        <location evidence="5">Cell outer membrane</location>
    </subcellularLocation>
    <subcellularLocation>
        <location evidence="1">Membrane</location>
    </subcellularLocation>
</comment>
<sequence length="769" mass="81055">MLHLSRPLAPFSHCPLLVAICLGLLGGCSSEAMRIPEPLIVQEQKQDVDVMQDGRDVSEGTARDTKSKGPTSSSTPAPVSTPRSGTVDKSDRLVLDDSDAAIKVNVEDVALPAFINEVFGNILSVPFEIDNALKGRSDRVTLRLEQPQTKQMVYNVASQVMANYGVEMIKQGSVLRFQIKQIGLSPDEPPILITGDARPDVPIAYRPVFQFVPLHNVDPKDVIPWLSSAYEKSGLVATADGPRGGLMLKGMASIVSQAAEAVRLLDQPFMRGQYSLRIDPAFITSESMAKQLKTLLGAQGYSASIGEASGNIVLVPLESSNGLIVFSNQSSLLGLVREWAAQVDRIPLAGTVDGGEGSDNEGLFFYEVRNTRATELGKSLRALVSGLSPGGGAYGLTSDLGSSASRRAEAASPPSIRPAPQRGTNDMGGKGASVSPLLQLAGTQALLGGGNNNLLDTLASSVAGSGTIVEDENRNAILFRGPGRVWQQMQPLIRQLDRPARQVLIEVTVASVDLSNLDKVGVSWDFLSGSAKGRETDFARQISGGGAGFTYMINTAGGTKATLTALASDTRTRILATPRILVKSGEQANINVGTDIPIVTGQQADNSSNNGTSNVLQSISYRSTGVILNVSPVVYSNNRVDLTVSQEVSNSSGSGSTDGAGGNENLTPQISRTSLETALTLQSGGSIFMGGLIRDNSEDGVGGVPILKDIPMIGYLFGARSTNTSRSEVVMLIQPYVIEGASDAKEITDKLRRMIDPLLSCTKAPGACG</sequence>
<evidence type="ECO:0000256" key="3">
    <source>
        <dbReference type="ARBA" id="ARBA00023136"/>
    </source>
</evidence>
<dbReference type="PANTHER" id="PTHR30332">
    <property type="entry name" value="PROBABLE GENERAL SECRETION PATHWAY PROTEIN D"/>
    <property type="match status" value="1"/>
</dbReference>
<keyword evidence="5" id="KW-0813">Transport</keyword>
<dbReference type="InterPro" id="IPR004846">
    <property type="entry name" value="T2SS/T3SS_dom"/>
</dbReference>
<feature type="domain" description="NolW-like" evidence="8">
    <location>
        <begin position="366"/>
        <end position="502"/>
    </location>
</feature>
<feature type="compositionally biased region" description="Low complexity" evidence="6">
    <location>
        <begin position="404"/>
        <end position="422"/>
    </location>
</feature>
<dbReference type="PRINTS" id="PR00811">
    <property type="entry name" value="BCTERIALGSPD"/>
</dbReference>
<protein>
    <submittedName>
        <fullName evidence="9">Type II secretion system protein GspD</fullName>
    </submittedName>
</protein>
<evidence type="ECO:0000313" key="9">
    <source>
        <dbReference type="EMBL" id="MBO3274591.1"/>
    </source>
</evidence>
<dbReference type="PANTHER" id="PTHR30332:SF25">
    <property type="entry name" value="SECRETIN XPSD"/>
    <property type="match status" value="1"/>
</dbReference>
<keyword evidence="10" id="KW-1185">Reference proteome</keyword>
<proteinExistence type="inferred from homology"/>
<dbReference type="InterPro" id="IPR038591">
    <property type="entry name" value="NolW-like_sf"/>
</dbReference>
<dbReference type="Gene3D" id="3.30.1370.120">
    <property type="match status" value="2"/>
</dbReference>
<dbReference type="Proteomes" id="UP000669060">
    <property type="component" value="Unassembled WGS sequence"/>
</dbReference>
<dbReference type="PROSITE" id="PS51257">
    <property type="entry name" value="PROKAR_LIPOPROTEIN"/>
    <property type="match status" value="1"/>
</dbReference>
<dbReference type="InterPro" id="IPR005644">
    <property type="entry name" value="NolW-like"/>
</dbReference>
<dbReference type="Pfam" id="PF00263">
    <property type="entry name" value="Secretin"/>
    <property type="match status" value="1"/>
</dbReference>
<feature type="region of interest" description="Disordered" evidence="6">
    <location>
        <begin position="646"/>
        <end position="668"/>
    </location>
</feature>
<dbReference type="InterPro" id="IPR050810">
    <property type="entry name" value="Bact_Secretion_Sys_Channel"/>
</dbReference>
<evidence type="ECO:0000259" key="8">
    <source>
        <dbReference type="Pfam" id="PF03958"/>
    </source>
</evidence>
<dbReference type="Pfam" id="PF03958">
    <property type="entry name" value="Secretin_N"/>
    <property type="match status" value="2"/>
</dbReference>
<feature type="region of interest" description="Disordered" evidence="6">
    <location>
        <begin position="54"/>
        <end position="90"/>
    </location>
</feature>
<reference evidence="9 10" key="1">
    <citation type="submission" date="2020-12" db="EMBL/GenBank/DDBJ databases">
        <title>Pseudomonas schmalbachii sp. nov. isolated from millipede gut.</title>
        <authorList>
            <person name="Shelomi M."/>
        </authorList>
    </citation>
    <scope>NUCLEOTIDE SEQUENCE [LARGE SCALE GENOMIC DNA]</scope>
    <source>
        <strain evidence="9 10">Milli4</strain>
    </source>
</reference>
<evidence type="ECO:0000313" key="10">
    <source>
        <dbReference type="Proteomes" id="UP000669060"/>
    </source>
</evidence>